<reference evidence="1" key="1">
    <citation type="journal article" date="2023" name="G3 (Bethesda)">
        <title>A reference genome for the long-term kleptoplast-retaining sea slug Elysia crispata morphotype clarki.</title>
        <authorList>
            <person name="Eastman K.E."/>
            <person name="Pendleton A.L."/>
            <person name="Shaikh M.A."/>
            <person name="Suttiyut T."/>
            <person name="Ogas R."/>
            <person name="Tomko P."/>
            <person name="Gavelis G."/>
            <person name="Widhalm J.R."/>
            <person name="Wisecaver J.H."/>
        </authorList>
    </citation>
    <scope>NUCLEOTIDE SEQUENCE</scope>
    <source>
        <strain evidence="1">ECLA1</strain>
    </source>
</reference>
<name>A0AAE0ZJR8_9GAST</name>
<protein>
    <submittedName>
        <fullName evidence="1">Uncharacterized protein</fullName>
    </submittedName>
</protein>
<comment type="caution">
    <text evidence="1">The sequence shown here is derived from an EMBL/GenBank/DDBJ whole genome shotgun (WGS) entry which is preliminary data.</text>
</comment>
<evidence type="ECO:0000313" key="2">
    <source>
        <dbReference type="Proteomes" id="UP001283361"/>
    </source>
</evidence>
<gene>
    <name evidence="1" type="ORF">RRG08_046887</name>
</gene>
<organism evidence="1 2">
    <name type="scientific">Elysia crispata</name>
    <name type="common">lettuce slug</name>
    <dbReference type="NCBI Taxonomy" id="231223"/>
    <lineage>
        <taxon>Eukaryota</taxon>
        <taxon>Metazoa</taxon>
        <taxon>Spiralia</taxon>
        <taxon>Lophotrochozoa</taxon>
        <taxon>Mollusca</taxon>
        <taxon>Gastropoda</taxon>
        <taxon>Heterobranchia</taxon>
        <taxon>Euthyneura</taxon>
        <taxon>Panpulmonata</taxon>
        <taxon>Sacoglossa</taxon>
        <taxon>Placobranchoidea</taxon>
        <taxon>Plakobranchidae</taxon>
        <taxon>Elysia</taxon>
    </lineage>
</organism>
<dbReference type="AlphaFoldDB" id="A0AAE0ZJR8"/>
<proteinExistence type="predicted"/>
<accession>A0AAE0ZJR8</accession>
<dbReference type="EMBL" id="JAWDGP010003890">
    <property type="protein sequence ID" value="KAK3769782.1"/>
    <property type="molecule type" value="Genomic_DNA"/>
</dbReference>
<sequence>MFFVASPKPLERRQQIKLPGEYYLVLVTRFASSSAEGPSFVFKGGMFMTHQVAATTEALSGGPGESHRDLVSEDIHSGMFPNAETAASSYNDDGCKLAEGVMMRADDVFDERCRDSLFEESL</sequence>
<dbReference type="Proteomes" id="UP001283361">
    <property type="component" value="Unassembled WGS sequence"/>
</dbReference>
<keyword evidence="2" id="KW-1185">Reference proteome</keyword>
<evidence type="ECO:0000313" key="1">
    <source>
        <dbReference type="EMBL" id="KAK3769782.1"/>
    </source>
</evidence>